<proteinExistence type="predicted"/>
<dbReference type="EMBL" id="JBHSFV010000006">
    <property type="protein sequence ID" value="MFC4634479.1"/>
    <property type="molecule type" value="Genomic_DNA"/>
</dbReference>
<dbReference type="RefSeq" id="WP_379978775.1">
    <property type="nucleotide sequence ID" value="NZ_JBHSFV010000006.1"/>
</dbReference>
<feature type="chain" id="PRO_5045495852" evidence="1">
    <location>
        <begin position="33"/>
        <end position="110"/>
    </location>
</feature>
<reference evidence="3" key="1">
    <citation type="journal article" date="2019" name="Int. J. Syst. Evol. Microbiol.">
        <title>The Global Catalogue of Microorganisms (GCM) 10K type strain sequencing project: providing services to taxonomists for standard genome sequencing and annotation.</title>
        <authorList>
            <consortium name="The Broad Institute Genomics Platform"/>
            <consortium name="The Broad Institute Genome Sequencing Center for Infectious Disease"/>
            <person name="Wu L."/>
            <person name="Ma J."/>
        </authorList>
    </citation>
    <scope>NUCLEOTIDE SEQUENCE [LARGE SCALE GENOMIC DNA]</scope>
    <source>
        <strain evidence="3">YJ-61-S</strain>
    </source>
</reference>
<evidence type="ECO:0000256" key="1">
    <source>
        <dbReference type="SAM" id="SignalP"/>
    </source>
</evidence>
<keyword evidence="3" id="KW-1185">Reference proteome</keyword>
<sequence length="110" mass="12374">MQTYRSHIAQCISAIVLMASLLLPAVVNLVHSAEGHEHWDKCENPSDIHVHEKKLDCKLYDVTLKKNGVFSLVKDVVFSAPLEVPKKTIHTYAIYKTVYTTTPPRGPPFC</sequence>
<comment type="caution">
    <text evidence="2">The sequence shown here is derived from an EMBL/GenBank/DDBJ whole genome shotgun (WGS) entry which is preliminary data.</text>
</comment>
<accession>A0ABV9HWX0</accession>
<feature type="signal peptide" evidence="1">
    <location>
        <begin position="1"/>
        <end position="32"/>
    </location>
</feature>
<gene>
    <name evidence="2" type="ORF">ACFO3O_11210</name>
</gene>
<organism evidence="2 3">
    <name type="scientific">Dokdonia ponticola</name>
    <dbReference type="NCBI Taxonomy" id="2041041"/>
    <lineage>
        <taxon>Bacteria</taxon>
        <taxon>Pseudomonadati</taxon>
        <taxon>Bacteroidota</taxon>
        <taxon>Flavobacteriia</taxon>
        <taxon>Flavobacteriales</taxon>
        <taxon>Flavobacteriaceae</taxon>
        <taxon>Dokdonia</taxon>
    </lineage>
</organism>
<name>A0ABV9HWX0_9FLAO</name>
<protein>
    <submittedName>
        <fullName evidence="2">Uncharacterized protein</fullName>
    </submittedName>
</protein>
<evidence type="ECO:0000313" key="3">
    <source>
        <dbReference type="Proteomes" id="UP001596043"/>
    </source>
</evidence>
<dbReference type="Proteomes" id="UP001596043">
    <property type="component" value="Unassembled WGS sequence"/>
</dbReference>
<evidence type="ECO:0000313" key="2">
    <source>
        <dbReference type="EMBL" id="MFC4634479.1"/>
    </source>
</evidence>
<keyword evidence="1" id="KW-0732">Signal</keyword>